<evidence type="ECO:0000313" key="1">
    <source>
        <dbReference type="EMBL" id="KAK5908724.1"/>
    </source>
</evidence>
<sequence>MLQGGLFEEKIAVASQGKARKRRESTAHHQNHQPAVSWHIILNDPNCVTMKTPLRETMTIFNRLTLVPVGEVKDIPWVICHPLKKGVSCSR</sequence>
<dbReference type="EMBL" id="JAURVH010001529">
    <property type="protein sequence ID" value="KAK5908724.1"/>
    <property type="molecule type" value="Genomic_DNA"/>
</dbReference>
<organism evidence="1 2">
    <name type="scientific">Champsocephalus gunnari</name>
    <name type="common">Mackerel icefish</name>
    <dbReference type="NCBI Taxonomy" id="52237"/>
    <lineage>
        <taxon>Eukaryota</taxon>
        <taxon>Metazoa</taxon>
        <taxon>Chordata</taxon>
        <taxon>Craniata</taxon>
        <taxon>Vertebrata</taxon>
        <taxon>Euteleostomi</taxon>
        <taxon>Actinopterygii</taxon>
        <taxon>Neopterygii</taxon>
        <taxon>Teleostei</taxon>
        <taxon>Neoteleostei</taxon>
        <taxon>Acanthomorphata</taxon>
        <taxon>Eupercaria</taxon>
        <taxon>Perciformes</taxon>
        <taxon>Notothenioidei</taxon>
        <taxon>Channichthyidae</taxon>
        <taxon>Champsocephalus</taxon>
    </lineage>
</organism>
<gene>
    <name evidence="1" type="ORF">CgunFtcFv8_016757</name>
</gene>
<evidence type="ECO:0000313" key="2">
    <source>
        <dbReference type="Proteomes" id="UP001331515"/>
    </source>
</evidence>
<proteinExistence type="predicted"/>
<name>A0AAN8HDP4_CHAGU</name>
<dbReference type="Proteomes" id="UP001331515">
    <property type="component" value="Unassembled WGS sequence"/>
</dbReference>
<accession>A0AAN8HDP4</accession>
<comment type="caution">
    <text evidence="1">The sequence shown here is derived from an EMBL/GenBank/DDBJ whole genome shotgun (WGS) entry which is preliminary data.</text>
</comment>
<keyword evidence="2" id="KW-1185">Reference proteome</keyword>
<reference evidence="1 2" key="1">
    <citation type="journal article" date="2023" name="Mol. Biol. Evol.">
        <title>Genomics of Secondarily Temperate Adaptation in the Only Non-Antarctic Icefish.</title>
        <authorList>
            <person name="Rivera-Colon A.G."/>
            <person name="Rayamajhi N."/>
            <person name="Minhas B.F."/>
            <person name="Madrigal G."/>
            <person name="Bilyk K.T."/>
            <person name="Yoon V."/>
            <person name="Hune M."/>
            <person name="Gregory S."/>
            <person name="Cheng C.H.C."/>
            <person name="Catchen J.M."/>
        </authorList>
    </citation>
    <scope>NUCLEOTIDE SEQUENCE [LARGE SCALE GENOMIC DNA]</scope>
    <source>
        <tissue evidence="1">White muscle</tissue>
    </source>
</reference>
<protein>
    <submittedName>
        <fullName evidence="1">Uncharacterized protein</fullName>
    </submittedName>
</protein>
<dbReference type="AlphaFoldDB" id="A0AAN8HDP4"/>